<feature type="signal peptide" evidence="5">
    <location>
        <begin position="1"/>
        <end position="23"/>
    </location>
</feature>
<dbReference type="InterPro" id="IPR050263">
    <property type="entry name" value="Bact_Fimbrial_Adh_Pro"/>
</dbReference>
<dbReference type="InterPro" id="IPR039458">
    <property type="entry name" value="FimA-like"/>
</dbReference>
<dbReference type="GO" id="GO:0009289">
    <property type="term" value="C:pilus"/>
    <property type="evidence" value="ECO:0007669"/>
    <property type="project" value="UniProtKB-SubCell"/>
</dbReference>
<dbReference type="InterPro" id="IPR008966">
    <property type="entry name" value="Adhesion_dom_sf"/>
</dbReference>
<organism evidence="6 7">
    <name type="scientific">Gallibacterium genomosp. 2</name>
    <dbReference type="NCBI Taxonomy" id="155517"/>
    <lineage>
        <taxon>Bacteria</taxon>
        <taxon>Pseudomonadati</taxon>
        <taxon>Pseudomonadota</taxon>
        <taxon>Gammaproteobacteria</taxon>
        <taxon>Pasteurellales</taxon>
        <taxon>Pasteurellaceae</taxon>
        <taxon>Gallibacterium</taxon>
    </lineage>
</organism>
<dbReference type="Proteomes" id="UP000030418">
    <property type="component" value="Unassembled WGS sequence"/>
</dbReference>
<evidence type="ECO:0000256" key="5">
    <source>
        <dbReference type="SAM" id="SignalP"/>
    </source>
</evidence>
<feature type="chain" id="PRO_5002007973" evidence="5">
    <location>
        <begin position="24"/>
        <end position="198"/>
    </location>
</feature>
<accession>A0A0A2XMT4</accession>
<keyword evidence="7" id="KW-1185">Reference proteome</keyword>
<dbReference type="PANTHER" id="PTHR33420">
    <property type="entry name" value="FIMBRIAL SUBUNIT ELFA-RELATED"/>
    <property type="match status" value="1"/>
</dbReference>
<dbReference type="EMBL" id="JPXY01000024">
    <property type="protein sequence ID" value="KGQ32277.1"/>
    <property type="molecule type" value="Genomic_DNA"/>
</dbReference>
<evidence type="ECO:0000256" key="2">
    <source>
        <dbReference type="ARBA" id="ARBA00006671"/>
    </source>
</evidence>
<reference evidence="6 7" key="1">
    <citation type="submission" date="2014-08" db="EMBL/GenBank/DDBJ databases">
        <title>Chaperone-usher fimbriae in a diverse selection of Gallibacterium genomes.</title>
        <authorList>
            <person name="Kudirkiene E."/>
            <person name="Bager R.J."/>
            <person name="Johnson T.J."/>
            <person name="Bojesen A.M."/>
        </authorList>
    </citation>
    <scope>NUCLEOTIDE SEQUENCE [LARGE SCALE GENOMIC DNA]</scope>
    <source>
        <strain evidence="6 7">CCM5976</strain>
    </source>
</reference>
<gene>
    <name evidence="6" type="ORF">P375_05635</name>
</gene>
<name>A0A0A2XMT4_9PAST</name>
<keyword evidence="4" id="KW-0281">Fimbrium</keyword>
<dbReference type="GO" id="GO:0043709">
    <property type="term" value="P:cell adhesion involved in single-species biofilm formation"/>
    <property type="evidence" value="ECO:0007669"/>
    <property type="project" value="TreeGrafter"/>
</dbReference>
<comment type="subcellular location">
    <subcellularLocation>
        <location evidence="1">Fimbrium</location>
    </subcellularLocation>
</comment>
<comment type="similarity">
    <text evidence="2">Belongs to the fimbrial protein family.</text>
</comment>
<dbReference type="SUPFAM" id="SSF49401">
    <property type="entry name" value="Bacterial adhesins"/>
    <property type="match status" value="1"/>
</dbReference>
<dbReference type="RefSeq" id="WP_039135310.1">
    <property type="nucleotide sequence ID" value="NZ_JPXY01000024.1"/>
</dbReference>
<comment type="caution">
    <text evidence="6">The sequence shown here is derived from an EMBL/GenBank/DDBJ whole genome shotgun (WGS) entry which is preliminary data.</text>
</comment>
<dbReference type="Pfam" id="PF16970">
    <property type="entry name" value="FimA"/>
    <property type="match status" value="1"/>
</dbReference>
<dbReference type="AlphaFoldDB" id="A0A0A2XMT4"/>
<evidence type="ECO:0000313" key="7">
    <source>
        <dbReference type="Proteomes" id="UP000030418"/>
    </source>
</evidence>
<dbReference type="PANTHER" id="PTHR33420:SF3">
    <property type="entry name" value="FIMBRIAL SUBUNIT ELFA"/>
    <property type="match status" value="1"/>
</dbReference>
<evidence type="ECO:0000256" key="1">
    <source>
        <dbReference type="ARBA" id="ARBA00004561"/>
    </source>
</evidence>
<keyword evidence="3 5" id="KW-0732">Signal</keyword>
<protein>
    <submittedName>
        <fullName evidence="6">Fimbrial protein</fullName>
    </submittedName>
</protein>
<evidence type="ECO:0000256" key="4">
    <source>
        <dbReference type="ARBA" id="ARBA00023263"/>
    </source>
</evidence>
<evidence type="ECO:0000313" key="6">
    <source>
        <dbReference type="EMBL" id="KGQ32277.1"/>
    </source>
</evidence>
<proteinExistence type="inferred from homology"/>
<evidence type="ECO:0000256" key="3">
    <source>
        <dbReference type="ARBA" id="ARBA00022729"/>
    </source>
</evidence>
<dbReference type="InterPro" id="IPR036937">
    <property type="entry name" value="Adhesion_dom_fimbrial_sf"/>
</dbReference>
<dbReference type="Gene3D" id="2.60.40.1090">
    <property type="entry name" value="Fimbrial-type adhesion domain"/>
    <property type="match status" value="1"/>
</dbReference>
<sequence length="198" mass="20397">MKKLLLTTLITAGLGLSAQGAFANTPAQKGTITINGKIVDTTCTINSGTGADITVTLATISKSALPNQGNTAMDTPFEIKLTNCTKTGGGVFATNEKIYAAFINDPQKVSAEGRLLNKATDTPASDVTVQIANNASDNTSVIDISKSATAQGSKTVAISGSSPTGSATLQYKARYYAESNSITAGNVKGQVDYMIAYE</sequence>